<name>A0A0B6S0R7_BURPL</name>
<dbReference type="KEGG" id="bgp:BGL_1c23890"/>
<gene>
    <name evidence="2" type="ORF">BGL_1c23890</name>
</gene>
<evidence type="ECO:0008006" key="4">
    <source>
        <dbReference type="Google" id="ProtNLM"/>
    </source>
</evidence>
<dbReference type="Pfam" id="PF12098">
    <property type="entry name" value="DUF3574"/>
    <property type="match status" value="1"/>
</dbReference>
<organism evidence="2 3">
    <name type="scientific">Burkholderia plantarii</name>
    <dbReference type="NCBI Taxonomy" id="41899"/>
    <lineage>
        <taxon>Bacteria</taxon>
        <taxon>Pseudomonadati</taxon>
        <taxon>Pseudomonadota</taxon>
        <taxon>Betaproteobacteria</taxon>
        <taxon>Burkholderiales</taxon>
        <taxon>Burkholderiaceae</taxon>
        <taxon>Burkholderia</taxon>
    </lineage>
</organism>
<dbReference type="RefSeq" id="WP_080937197.1">
    <property type="nucleotide sequence ID" value="NZ_CP002580.1"/>
</dbReference>
<dbReference type="HOGENOM" id="CLU_122289_0_0_4"/>
<reference evidence="3" key="1">
    <citation type="submission" date="2011-03" db="EMBL/GenBank/DDBJ databases">
        <authorList>
            <person name="Voget S."/>
            <person name="Streit W.R."/>
            <person name="Jaeger K.E."/>
            <person name="Daniel R."/>
        </authorList>
    </citation>
    <scope>NUCLEOTIDE SEQUENCE [LARGE SCALE GENOMIC DNA]</scope>
    <source>
        <strain evidence="3">PG1</strain>
    </source>
</reference>
<reference evidence="2 3" key="2">
    <citation type="journal article" date="2016" name="Appl. Microbiol. Biotechnol.">
        <title>Mutations improving production and secretion of extracellular lipase by Burkholderia glumae PG1.</title>
        <authorList>
            <person name="Knapp A."/>
            <person name="Voget S."/>
            <person name="Gao R."/>
            <person name="Zaburannyi N."/>
            <person name="Krysciak D."/>
            <person name="Breuer M."/>
            <person name="Hauer B."/>
            <person name="Streit W.R."/>
            <person name="Muller R."/>
            <person name="Daniel R."/>
            <person name="Jaeger K.E."/>
        </authorList>
    </citation>
    <scope>NUCLEOTIDE SEQUENCE [LARGE SCALE GENOMIC DNA]</scope>
    <source>
        <strain evidence="2 3">PG1</strain>
    </source>
</reference>
<dbReference type="EMBL" id="CP002580">
    <property type="protein sequence ID" value="AJK46890.1"/>
    <property type="molecule type" value="Genomic_DNA"/>
</dbReference>
<proteinExistence type="predicted"/>
<protein>
    <recommendedName>
        <fullName evidence="4">Lipoprotein</fullName>
    </recommendedName>
</protein>
<evidence type="ECO:0000313" key="2">
    <source>
        <dbReference type="EMBL" id="AJK46890.1"/>
    </source>
</evidence>
<dbReference type="Proteomes" id="UP000031838">
    <property type="component" value="Chromosome 1"/>
</dbReference>
<evidence type="ECO:0000256" key="1">
    <source>
        <dbReference type="SAM" id="MobiDB-lite"/>
    </source>
</evidence>
<keyword evidence="3" id="KW-1185">Reference proteome</keyword>
<sequence>MPATPIQHPLPPSRSPRRPRRPAAALRGALAGLGATLWLAGCAPLPATPSAAAPPDCAGAGSQPAEQADLLFGRDIEGRGAVTDAERQAFVAEIVTPRFPDGLTLWDTQGQWRDRDTGAIVREASFVIRVVAPPTPATQRAIDEIRAAWQQRFHQQAVGLLVTRVCASF</sequence>
<feature type="region of interest" description="Disordered" evidence="1">
    <location>
        <begin position="1"/>
        <end position="20"/>
    </location>
</feature>
<dbReference type="AlphaFoldDB" id="A0A0B6S0R7"/>
<accession>A0A0B6S0R7</accession>
<evidence type="ECO:0000313" key="3">
    <source>
        <dbReference type="Proteomes" id="UP000031838"/>
    </source>
</evidence>
<dbReference type="InterPro" id="IPR021957">
    <property type="entry name" value="DUF3574"/>
</dbReference>